<dbReference type="AlphaFoldDB" id="A0A1N6HJ41"/>
<gene>
    <name evidence="4" type="ORF">SAMN05443544_3239</name>
</gene>
<protein>
    <submittedName>
        <fullName evidence="4">3-carboxy-cis,cis-muconate cycloisomerase</fullName>
    </submittedName>
</protein>
<keyword evidence="5" id="KW-1185">Reference proteome</keyword>
<dbReference type="InterPro" id="IPR000362">
    <property type="entry name" value="Fumarate_lyase_fam"/>
</dbReference>
<sequence>MTDWGLIDPGAADSAGTDDDAVLAAMVEVERGLLRAWGSVLGEPLDAAAAALDAASLDRAALQRGVARDGVPVVALVPALQAQLSAAGFVTAPLHLGATSQDIVDSTLMLVARDALHAARRFLVEDGRRLSELAQLERHSPRIARSLARQAEASTLGVLAAGWLDGVASAVAAIDAVAFPVQFGGAVGTGTAADAAAPRPDGSDAVRAELASLLGLADPDRSWHTERTPVLAVASAAAAVVSVLGRIAGDATFLSREEIGEVRLAGGGGSSAMAHKRNPVDAVAITAAATEAPGLVQVIAAAAMAGDERSAGRWHAEWASQRRLVRLARSAASSSARLLAGLEFDRERAAELLEHAGAAGERPSRDVLVAASDRIVDRAVARFARLADQEPHA</sequence>
<dbReference type="InterPro" id="IPR022761">
    <property type="entry name" value="Fumarate_lyase_N"/>
</dbReference>
<dbReference type="EMBL" id="FSRJ01000004">
    <property type="protein sequence ID" value="SIO19894.1"/>
    <property type="molecule type" value="Genomic_DNA"/>
</dbReference>
<dbReference type="Pfam" id="PF00206">
    <property type="entry name" value="Lyase_1"/>
    <property type="match status" value="1"/>
</dbReference>
<dbReference type="PROSITE" id="PS00163">
    <property type="entry name" value="FUMARATE_LYASES"/>
    <property type="match status" value="1"/>
</dbReference>
<dbReference type="SUPFAM" id="SSF48557">
    <property type="entry name" value="L-aspartase-like"/>
    <property type="match status" value="1"/>
</dbReference>
<accession>A0A1N6HJ41</accession>
<dbReference type="InterPro" id="IPR008948">
    <property type="entry name" value="L-Aspartase-like"/>
</dbReference>
<dbReference type="OrthoDB" id="9768878at2"/>
<evidence type="ECO:0000313" key="4">
    <source>
        <dbReference type="EMBL" id="SIO19894.1"/>
    </source>
</evidence>
<proteinExistence type="inferred from homology"/>
<reference evidence="5" key="1">
    <citation type="submission" date="2016-11" db="EMBL/GenBank/DDBJ databases">
        <authorList>
            <person name="Varghese N."/>
            <person name="Submissions S."/>
        </authorList>
    </citation>
    <scope>NUCLEOTIDE SEQUENCE [LARGE SCALE GENOMIC DNA]</scope>
    <source>
        <strain evidence="5">DSM 8595</strain>
    </source>
</reference>
<keyword evidence="4" id="KW-0413">Isomerase</keyword>
<evidence type="ECO:0000313" key="5">
    <source>
        <dbReference type="Proteomes" id="UP000184699"/>
    </source>
</evidence>
<name>A0A1N6HJ41_9MICO</name>
<dbReference type="PANTHER" id="PTHR43172">
    <property type="entry name" value="ADENYLOSUCCINATE LYASE"/>
    <property type="match status" value="1"/>
</dbReference>
<dbReference type="PANTHER" id="PTHR43172:SF2">
    <property type="entry name" value="ADENYLOSUCCINATE LYASE C-TERMINAL DOMAIN-CONTAINING PROTEIN"/>
    <property type="match status" value="1"/>
</dbReference>
<dbReference type="Gene3D" id="1.20.200.10">
    <property type="entry name" value="Fumarase/aspartase (Central domain)"/>
    <property type="match status" value="1"/>
</dbReference>
<dbReference type="GO" id="GO:0016829">
    <property type="term" value="F:lyase activity"/>
    <property type="evidence" value="ECO:0007669"/>
    <property type="project" value="UniProtKB-KW"/>
</dbReference>
<dbReference type="PRINTS" id="PR00149">
    <property type="entry name" value="FUMRATELYASE"/>
</dbReference>
<comment type="similarity">
    <text evidence="2">Belongs to the class-II fumarase/aspartase family.</text>
</comment>
<evidence type="ECO:0000256" key="1">
    <source>
        <dbReference type="ARBA" id="ARBA00023239"/>
    </source>
</evidence>
<feature type="domain" description="Fumarate lyase N-terminal" evidence="3">
    <location>
        <begin position="93"/>
        <end position="294"/>
    </location>
</feature>
<dbReference type="RefSeq" id="WP_074261343.1">
    <property type="nucleotide sequence ID" value="NZ_FSRJ01000004.1"/>
</dbReference>
<evidence type="ECO:0000259" key="3">
    <source>
        <dbReference type="Pfam" id="PF00206"/>
    </source>
</evidence>
<dbReference type="Proteomes" id="UP000184699">
    <property type="component" value="Unassembled WGS sequence"/>
</dbReference>
<evidence type="ECO:0000256" key="2">
    <source>
        <dbReference type="ARBA" id="ARBA00034772"/>
    </source>
</evidence>
<keyword evidence="1" id="KW-0456">Lyase</keyword>
<dbReference type="STRING" id="232089.SAMN05443544_3239"/>
<organism evidence="4 5">
    <name type="scientific">Agromyces cerinus subsp. cerinus</name>
    <dbReference type="NCBI Taxonomy" id="232089"/>
    <lineage>
        <taxon>Bacteria</taxon>
        <taxon>Bacillati</taxon>
        <taxon>Actinomycetota</taxon>
        <taxon>Actinomycetes</taxon>
        <taxon>Micrococcales</taxon>
        <taxon>Microbacteriaceae</taxon>
        <taxon>Agromyces</taxon>
    </lineage>
</organism>
<dbReference type="GO" id="GO:0016853">
    <property type="term" value="F:isomerase activity"/>
    <property type="evidence" value="ECO:0007669"/>
    <property type="project" value="UniProtKB-KW"/>
</dbReference>
<dbReference type="InterPro" id="IPR020557">
    <property type="entry name" value="Fumarate_lyase_CS"/>
</dbReference>